<evidence type="ECO:0000256" key="1">
    <source>
        <dbReference type="SAM" id="MobiDB-lite"/>
    </source>
</evidence>
<accession>A0A392WCK0</accession>
<evidence type="ECO:0000313" key="2">
    <source>
        <dbReference type="EMBL" id="MCI97936.1"/>
    </source>
</evidence>
<protein>
    <submittedName>
        <fullName evidence="2">Uncharacterized protein</fullName>
    </submittedName>
</protein>
<proteinExistence type="predicted"/>
<dbReference type="AlphaFoldDB" id="A0A392WCK0"/>
<dbReference type="EMBL" id="LXQA011458987">
    <property type="protein sequence ID" value="MCI97936.1"/>
    <property type="molecule type" value="Genomic_DNA"/>
</dbReference>
<feature type="non-terminal residue" evidence="2">
    <location>
        <position position="66"/>
    </location>
</feature>
<feature type="region of interest" description="Disordered" evidence="1">
    <location>
        <begin position="1"/>
        <end position="20"/>
    </location>
</feature>
<comment type="caution">
    <text evidence="2">The sequence shown here is derived from an EMBL/GenBank/DDBJ whole genome shotgun (WGS) entry which is preliminary data.</text>
</comment>
<sequence>SSSHFNNDIEDTNAALQASPRNTVSAPVLITDLQALLETDPRDGQDLSWTSEDGDLVVLTEKQAGK</sequence>
<dbReference type="Proteomes" id="UP000265520">
    <property type="component" value="Unassembled WGS sequence"/>
</dbReference>
<evidence type="ECO:0000313" key="3">
    <source>
        <dbReference type="Proteomes" id="UP000265520"/>
    </source>
</evidence>
<name>A0A392WCK0_9FABA</name>
<organism evidence="2 3">
    <name type="scientific">Trifolium medium</name>
    <dbReference type="NCBI Taxonomy" id="97028"/>
    <lineage>
        <taxon>Eukaryota</taxon>
        <taxon>Viridiplantae</taxon>
        <taxon>Streptophyta</taxon>
        <taxon>Embryophyta</taxon>
        <taxon>Tracheophyta</taxon>
        <taxon>Spermatophyta</taxon>
        <taxon>Magnoliopsida</taxon>
        <taxon>eudicotyledons</taxon>
        <taxon>Gunneridae</taxon>
        <taxon>Pentapetalae</taxon>
        <taxon>rosids</taxon>
        <taxon>fabids</taxon>
        <taxon>Fabales</taxon>
        <taxon>Fabaceae</taxon>
        <taxon>Papilionoideae</taxon>
        <taxon>50 kb inversion clade</taxon>
        <taxon>NPAAA clade</taxon>
        <taxon>Hologalegina</taxon>
        <taxon>IRL clade</taxon>
        <taxon>Trifolieae</taxon>
        <taxon>Trifolium</taxon>
    </lineage>
</organism>
<keyword evidence="3" id="KW-1185">Reference proteome</keyword>
<feature type="non-terminal residue" evidence="2">
    <location>
        <position position="1"/>
    </location>
</feature>
<reference evidence="2 3" key="1">
    <citation type="journal article" date="2018" name="Front. Plant Sci.">
        <title>Red Clover (Trifolium pratense) and Zigzag Clover (T. medium) - A Picture of Genomic Similarities and Differences.</title>
        <authorList>
            <person name="Dluhosova J."/>
            <person name="Istvanek J."/>
            <person name="Nedelnik J."/>
            <person name="Repkova J."/>
        </authorList>
    </citation>
    <scope>NUCLEOTIDE SEQUENCE [LARGE SCALE GENOMIC DNA]</scope>
    <source>
        <strain evidence="3">cv. 10/8</strain>
        <tissue evidence="2">Leaf</tissue>
    </source>
</reference>